<organism evidence="2 3">
    <name type="scientific">Monosporascus ibericus</name>
    <dbReference type="NCBI Taxonomy" id="155417"/>
    <lineage>
        <taxon>Eukaryota</taxon>
        <taxon>Fungi</taxon>
        <taxon>Dikarya</taxon>
        <taxon>Ascomycota</taxon>
        <taxon>Pezizomycotina</taxon>
        <taxon>Sordariomycetes</taxon>
        <taxon>Xylariomycetidae</taxon>
        <taxon>Xylariales</taxon>
        <taxon>Xylariales incertae sedis</taxon>
        <taxon>Monosporascus</taxon>
    </lineage>
</organism>
<dbReference type="SUPFAM" id="SSF52821">
    <property type="entry name" value="Rhodanese/Cell cycle control phosphatase"/>
    <property type="match status" value="1"/>
</dbReference>
<dbReference type="InterPro" id="IPR036873">
    <property type="entry name" value="Rhodanese-like_dom_sf"/>
</dbReference>
<keyword evidence="3" id="KW-1185">Reference proteome</keyword>
<sequence length="130" mass="14139">MDTAAPCQVLNMLKDSGSGPKGGFLLVDLRRNDHDHDVIVDACNMGQGGTIRGSINLPAQSLYHSIPTLYSSSRGRGNRAAGWFADYIVDQDDSEMRSVILQGGINGWVAAGEEYIQWMDGYDATKWSQG</sequence>
<dbReference type="OrthoDB" id="8300214at2759"/>
<dbReference type="PROSITE" id="PS50206">
    <property type="entry name" value="RHODANESE_3"/>
    <property type="match status" value="1"/>
</dbReference>
<dbReference type="Gene3D" id="3.40.250.10">
    <property type="entry name" value="Rhodanese-like domain"/>
    <property type="match status" value="1"/>
</dbReference>
<feature type="domain" description="Rhodanese" evidence="1">
    <location>
        <begin position="47"/>
        <end position="117"/>
    </location>
</feature>
<dbReference type="EMBL" id="QJNU01000031">
    <property type="protein sequence ID" value="RYP09702.1"/>
    <property type="molecule type" value="Genomic_DNA"/>
</dbReference>
<proteinExistence type="predicted"/>
<evidence type="ECO:0000259" key="1">
    <source>
        <dbReference type="PROSITE" id="PS50206"/>
    </source>
</evidence>
<reference evidence="2 3" key="1">
    <citation type="submission" date="2018-06" db="EMBL/GenBank/DDBJ databases">
        <title>Complete Genomes of Monosporascus.</title>
        <authorList>
            <person name="Robinson A.J."/>
            <person name="Natvig D.O."/>
        </authorList>
    </citation>
    <scope>NUCLEOTIDE SEQUENCE [LARGE SCALE GENOMIC DNA]</scope>
    <source>
        <strain evidence="2 3">CBS 110550</strain>
    </source>
</reference>
<evidence type="ECO:0000313" key="2">
    <source>
        <dbReference type="EMBL" id="RYP09702.1"/>
    </source>
</evidence>
<accession>A0A4Q4TSF8</accession>
<dbReference type="STRING" id="155417.A0A4Q4TSF8"/>
<dbReference type="InterPro" id="IPR001763">
    <property type="entry name" value="Rhodanese-like_dom"/>
</dbReference>
<gene>
    <name evidence="2" type="ORF">DL764_001128</name>
</gene>
<comment type="caution">
    <text evidence="2">The sequence shown here is derived from an EMBL/GenBank/DDBJ whole genome shotgun (WGS) entry which is preliminary data.</text>
</comment>
<protein>
    <recommendedName>
        <fullName evidence="1">Rhodanese domain-containing protein</fullName>
    </recommendedName>
</protein>
<name>A0A4Q4TSF8_9PEZI</name>
<dbReference type="Proteomes" id="UP000293360">
    <property type="component" value="Unassembled WGS sequence"/>
</dbReference>
<evidence type="ECO:0000313" key="3">
    <source>
        <dbReference type="Proteomes" id="UP000293360"/>
    </source>
</evidence>
<dbReference type="AlphaFoldDB" id="A0A4Q4TSF8"/>